<keyword evidence="3" id="KW-0408">Iron</keyword>
<dbReference type="EC" id="3.2.1.22" evidence="6"/>
<name>A0A916NQF9_9BACL</name>
<keyword evidence="3" id="KW-0479">Metal-binding</keyword>
<keyword evidence="3" id="KW-0170">Cobalt</keyword>
<keyword evidence="6" id="KW-0326">Glycosidase</keyword>
<dbReference type="NCBIfam" id="NF011657">
    <property type="entry name" value="PRK15076.1"/>
    <property type="match status" value="1"/>
</dbReference>
<keyword evidence="3" id="KW-0464">Manganese</keyword>
<dbReference type="EMBL" id="CAJVAS010000016">
    <property type="protein sequence ID" value="CAG7635329.1"/>
    <property type="molecule type" value="Genomic_DNA"/>
</dbReference>
<dbReference type="RefSeq" id="WP_246627506.1">
    <property type="nucleotide sequence ID" value="NZ_CAJVAS010000016.1"/>
</dbReference>
<keyword evidence="6" id="KW-0378">Hydrolase</keyword>
<dbReference type="CDD" id="cd05297">
    <property type="entry name" value="GH4_alpha_glucosidase_galactosidase"/>
    <property type="match status" value="1"/>
</dbReference>
<organism evidence="6 7">
    <name type="scientific">Paenibacillus solanacearum</name>
    <dbReference type="NCBI Taxonomy" id="2048548"/>
    <lineage>
        <taxon>Bacteria</taxon>
        <taxon>Bacillati</taxon>
        <taxon>Bacillota</taxon>
        <taxon>Bacilli</taxon>
        <taxon>Bacillales</taxon>
        <taxon>Paenibacillaceae</taxon>
        <taxon>Paenibacillus</taxon>
    </lineage>
</organism>
<evidence type="ECO:0000256" key="2">
    <source>
        <dbReference type="PIRSR" id="PIRSR601088-2"/>
    </source>
</evidence>
<dbReference type="Proteomes" id="UP000693672">
    <property type="component" value="Unassembled WGS sequence"/>
</dbReference>
<sequence length="457" mass="51156">MMLQIAMIGAGSIGFTRRLVMDILAVEAFRDAQFRFMDINEESLKMAVDLCRHMIEHYQLPATITATTNQREAIAGADYVFCTARVGGLEAFRHDIEIPLRYGVDQCVGDTLGPGGIFFALRTIPVVLDIARDMREVAPEALLLNYSNPMAMNTWALRRASGVRNVGLCHGVQHSHALIAKALGLPKEEVDFTAAGINHQTWFVRVSHEGRDLLPDILPAMENHADIAEREPCRIDVLRRFGYFSTESNGHLSEYLPWYRKRNPEETAKWIYDKTWIGGKTGGYLYHCLSRGDEYKENYPKWLSGEKEFIRLGDRSEEHGSYIVEALETGKTYRGHFNIGNRGLITNLPDGCTIEIPCYVDRNGIQPTFVGDLPLACAATCRASVSVQEMAVEAALTGDRTLVKQAVLHDPLTAAVCTTDEVWRMCDDMFEALAPWLPQFNGEGRKWQDIPLPGSGL</sequence>
<proteinExistence type="predicted"/>
<keyword evidence="3" id="KW-0533">Nickel</keyword>
<dbReference type="Pfam" id="PF11975">
    <property type="entry name" value="Glyco_hydro_4C"/>
    <property type="match status" value="1"/>
</dbReference>
<keyword evidence="1" id="KW-0520">NAD</keyword>
<dbReference type="PANTHER" id="PTHR32092:SF6">
    <property type="entry name" value="ALPHA-GALACTOSIDASE"/>
    <property type="match status" value="1"/>
</dbReference>
<feature type="binding site" evidence="3">
    <location>
        <position position="169"/>
    </location>
    <ligand>
        <name>Mn(2+)</name>
        <dbReference type="ChEBI" id="CHEBI:29035"/>
    </ligand>
</feature>
<evidence type="ECO:0000313" key="6">
    <source>
        <dbReference type="EMBL" id="CAG7635329.1"/>
    </source>
</evidence>
<accession>A0A916NQF9</accession>
<dbReference type="GO" id="GO:0005975">
    <property type="term" value="P:carbohydrate metabolic process"/>
    <property type="evidence" value="ECO:0007669"/>
    <property type="project" value="InterPro"/>
</dbReference>
<feature type="site" description="Increases basicity of active site Tyr" evidence="4">
    <location>
        <position position="110"/>
    </location>
</feature>
<dbReference type="InterPro" id="IPR019802">
    <property type="entry name" value="GlycHydrolase_4_CS"/>
</dbReference>
<reference evidence="6" key="1">
    <citation type="submission" date="2021-06" db="EMBL/GenBank/DDBJ databases">
        <authorList>
            <person name="Criscuolo A."/>
        </authorList>
    </citation>
    <scope>NUCLEOTIDE SEQUENCE</scope>
    <source>
        <strain evidence="6">CIP111600</strain>
    </source>
</reference>
<evidence type="ECO:0000313" key="7">
    <source>
        <dbReference type="Proteomes" id="UP000693672"/>
    </source>
</evidence>
<protein>
    <submittedName>
        <fullName evidence="6">Alpha-galactosidase</fullName>
        <ecNumber evidence="6">3.2.1.22</ecNumber>
    </submittedName>
</protein>
<dbReference type="InterPro" id="IPR001088">
    <property type="entry name" value="Glyco_hydro_4"/>
</dbReference>
<evidence type="ECO:0000256" key="3">
    <source>
        <dbReference type="PIRSR" id="PIRSR601088-3"/>
    </source>
</evidence>
<keyword evidence="7" id="KW-1185">Reference proteome</keyword>
<dbReference type="PROSITE" id="PS01324">
    <property type="entry name" value="GLYCOSYL_HYDROL_F4"/>
    <property type="match status" value="1"/>
</dbReference>
<evidence type="ECO:0000256" key="4">
    <source>
        <dbReference type="PIRSR" id="PIRSR601088-4"/>
    </source>
</evidence>
<dbReference type="GO" id="GO:0004557">
    <property type="term" value="F:alpha-galactosidase activity"/>
    <property type="evidence" value="ECO:0007669"/>
    <property type="project" value="UniProtKB-EC"/>
</dbReference>
<dbReference type="GO" id="GO:0046872">
    <property type="term" value="F:metal ion binding"/>
    <property type="evidence" value="ECO:0007669"/>
    <property type="project" value="UniProtKB-KW"/>
</dbReference>
<dbReference type="PANTHER" id="PTHR32092">
    <property type="entry name" value="6-PHOSPHO-BETA-GLUCOSIDASE-RELATED"/>
    <property type="match status" value="1"/>
</dbReference>
<dbReference type="AlphaFoldDB" id="A0A916NQF9"/>
<feature type="binding site" evidence="3">
    <location>
        <position position="199"/>
    </location>
    <ligand>
        <name>Mn(2+)</name>
        <dbReference type="ChEBI" id="CHEBI:29035"/>
    </ligand>
</feature>
<gene>
    <name evidence="6" type="primary">melA_2</name>
    <name evidence="6" type="ORF">PAESOLCIP111_03651</name>
</gene>
<comment type="caution">
    <text evidence="6">The sequence shown here is derived from an EMBL/GenBank/DDBJ whole genome shotgun (WGS) entry which is preliminary data.</text>
</comment>
<dbReference type="InterPro" id="IPR022616">
    <property type="entry name" value="Glyco_hydro_4_C"/>
</dbReference>
<dbReference type="Pfam" id="PF02056">
    <property type="entry name" value="Glyco_hydro_4"/>
    <property type="match status" value="1"/>
</dbReference>
<feature type="domain" description="Glycosyl hydrolase family 4 C-terminal" evidence="5">
    <location>
        <begin position="195"/>
        <end position="413"/>
    </location>
</feature>
<evidence type="ECO:0000256" key="1">
    <source>
        <dbReference type="ARBA" id="ARBA00023027"/>
    </source>
</evidence>
<evidence type="ECO:0000259" key="5">
    <source>
        <dbReference type="Pfam" id="PF11975"/>
    </source>
</evidence>
<feature type="binding site" evidence="2">
    <location>
        <position position="148"/>
    </location>
    <ligand>
        <name>substrate</name>
    </ligand>
</feature>